<dbReference type="Proteomes" id="UP001217754">
    <property type="component" value="Chromosome 5"/>
</dbReference>
<dbReference type="AlphaFoldDB" id="A0AAF0F3P3"/>
<dbReference type="PANTHER" id="PTHR28075:SF1">
    <property type="entry name" value="DUF1748-DOMAIN-CONTAINING PROTEIN"/>
    <property type="match status" value="1"/>
</dbReference>
<dbReference type="GeneID" id="85226496"/>
<feature type="signal peptide" evidence="1">
    <location>
        <begin position="1"/>
        <end position="20"/>
    </location>
</feature>
<evidence type="ECO:0000256" key="1">
    <source>
        <dbReference type="SAM" id="SignalP"/>
    </source>
</evidence>
<dbReference type="PANTHER" id="PTHR28075">
    <property type="entry name" value="CHROMOSOME 16, WHOLE GENOME SHOTGUN SEQUENCE"/>
    <property type="match status" value="1"/>
</dbReference>
<sequence length="72" mass="8127">MFGRVVHLVVDAMLISVVLSGIKRNTGLTLSLARIPNRDVRKFFSAYLEAGEWLMDFAVVILGRSSSFERIR</sequence>
<gene>
    <name evidence="2" type="ORF">MJAP1_002845</name>
</gene>
<evidence type="ECO:0008006" key="4">
    <source>
        <dbReference type="Google" id="ProtNLM"/>
    </source>
</evidence>
<protein>
    <recommendedName>
        <fullName evidence="4">DUF1748-domain-containing protein</fullName>
    </recommendedName>
</protein>
<evidence type="ECO:0000313" key="3">
    <source>
        <dbReference type="Proteomes" id="UP001217754"/>
    </source>
</evidence>
<feature type="chain" id="PRO_5042023286" description="DUF1748-domain-containing protein" evidence="1">
    <location>
        <begin position="21"/>
        <end position="72"/>
    </location>
</feature>
<dbReference type="EMBL" id="CP119962">
    <property type="protein sequence ID" value="WFD39864.1"/>
    <property type="molecule type" value="Genomic_DNA"/>
</dbReference>
<dbReference type="RefSeq" id="XP_060122761.1">
    <property type="nucleotide sequence ID" value="XM_060266778.1"/>
</dbReference>
<keyword evidence="1" id="KW-0732">Signal</keyword>
<evidence type="ECO:0000313" key="2">
    <source>
        <dbReference type="EMBL" id="WFD39864.1"/>
    </source>
</evidence>
<dbReference type="Pfam" id="PF08520">
    <property type="entry name" value="Mitofissin"/>
    <property type="match status" value="1"/>
</dbReference>
<organism evidence="2 3">
    <name type="scientific">Malassezia japonica</name>
    <dbReference type="NCBI Taxonomy" id="223818"/>
    <lineage>
        <taxon>Eukaryota</taxon>
        <taxon>Fungi</taxon>
        <taxon>Dikarya</taxon>
        <taxon>Basidiomycota</taxon>
        <taxon>Ustilaginomycotina</taxon>
        <taxon>Malasseziomycetes</taxon>
        <taxon>Malasseziales</taxon>
        <taxon>Malasseziaceae</taxon>
        <taxon>Malassezia</taxon>
    </lineage>
</organism>
<reference evidence="2" key="1">
    <citation type="submission" date="2023-03" db="EMBL/GenBank/DDBJ databases">
        <title>Mating type loci evolution in Malassezia.</title>
        <authorList>
            <person name="Coelho M.A."/>
        </authorList>
    </citation>
    <scope>NUCLEOTIDE SEQUENCE</scope>
    <source>
        <strain evidence="2">CBS 9431</strain>
    </source>
</reference>
<keyword evidence="3" id="KW-1185">Reference proteome</keyword>
<accession>A0AAF0F3P3</accession>
<proteinExistence type="predicted"/>
<dbReference type="GO" id="GO:0005737">
    <property type="term" value="C:cytoplasm"/>
    <property type="evidence" value="ECO:0007669"/>
    <property type="project" value="TreeGrafter"/>
</dbReference>
<name>A0AAF0F3P3_9BASI</name>
<dbReference type="InterPro" id="IPR013726">
    <property type="entry name" value="Mitofissin"/>
</dbReference>